<gene>
    <name evidence="1" type="ORF">ACFOHH_00520</name>
</gene>
<evidence type="ECO:0000313" key="1">
    <source>
        <dbReference type="EMBL" id="MFC3071582.1"/>
    </source>
</evidence>
<keyword evidence="2" id="KW-1185">Reference proteome</keyword>
<protein>
    <submittedName>
        <fullName evidence="1">Uncharacterized protein</fullName>
    </submittedName>
</protein>
<organism evidence="1 2">
    <name type="scientific">Shinella pollutisoli</name>
    <dbReference type="NCBI Taxonomy" id="2250594"/>
    <lineage>
        <taxon>Bacteria</taxon>
        <taxon>Pseudomonadati</taxon>
        <taxon>Pseudomonadota</taxon>
        <taxon>Alphaproteobacteria</taxon>
        <taxon>Hyphomicrobiales</taxon>
        <taxon>Rhizobiaceae</taxon>
        <taxon>Shinella</taxon>
    </lineage>
</organism>
<sequence>MENAVEARTPPTVTFYDDAERGRIRAALRRYLAQNGIGAPKLRDLIADANGLAFRKDGGEPIALSTVQRFITGKHRVNDSFVRLCARFAEGLPGDDPVAVFGEQLTAFLGVRRGEGEFPPVPAEVAGSYTCHAKRALPTGQLLRLLPKGNPADLVPFSRIEIDLIPDRPFASIRETIENWGAAAPTAADIKLETPPRRSYVGIVACPEGLLFALMRNVTTGMPRVYWLAQTGGNGLGGYGHESISNLDSGEAIERAVHTTTQVALSLAKEAV</sequence>
<comment type="caution">
    <text evidence="1">The sequence shown here is derived from an EMBL/GenBank/DDBJ whole genome shotgun (WGS) entry which is preliminary data.</text>
</comment>
<proteinExistence type="predicted"/>
<name>A0ABV7DA83_9HYPH</name>
<accession>A0ABV7DA83</accession>
<dbReference type="EMBL" id="JBHRSP010000001">
    <property type="protein sequence ID" value="MFC3071582.1"/>
    <property type="molecule type" value="Genomic_DNA"/>
</dbReference>
<reference evidence="2" key="1">
    <citation type="journal article" date="2019" name="Int. J. Syst. Evol. Microbiol.">
        <title>The Global Catalogue of Microorganisms (GCM) 10K type strain sequencing project: providing services to taxonomists for standard genome sequencing and annotation.</title>
        <authorList>
            <consortium name="The Broad Institute Genomics Platform"/>
            <consortium name="The Broad Institute Genome Sequencing Center for Infectious Disease"/>
            <person name="Wu L."/>
            <person name="Ma J."/>
        </authorList>
    </citation>
    <scope>NUCLEOTIDE SEQUENCE [LARGE SCALE GENOMIC DNA]</scope>
    <source>
        <strain evidence="2">KCTC 52677</strain>
    </source>
</reference>
<dbReference type="Proteomes" id="UP001595377">
    <property type="component" value="Unassembled WGS sequence"/>
</dbReference>
<evidence type="ECO:0000313" key="2">
    <source>
        <dbReference type="Proteomes" id="UP001595377"/>
    </source>
</evidence>